<dbReference type="InterPro" id="IPR035938">
    <property type="entry name" value="Hemerythrin-like_sf"/>
</dbReference>
<dbReference type="PANTHER" id="PTHR37164:SF1">
    <property type="entry name" value="BACTERIOHEMERYTHRIN"/>
    <property type="match status" value="1"/>
</dbReference>
<organism evidence="8 9">
    <name type="scientific">Paratissierella segnis</name>
    <dbReference type="NCBI Taxonomy" id="2763679"/>
    <lineage>
        <taxon>Bacteria</taxon>
        <taxon>Bacillati</taxon>
        <taxon>Bacillota</taxon>
        <taxon>Tissierellia</taxon>
        <taxon>Tissierellales</taxon>
        <taxon>Tissierellaceae</taxon>
        <taxon>Paratissierella</taxon>
    </lineage>
</organism>
<dbReference type="NCBIfam" id="TIGR02481">
    <property type="entry name" value="hemeryth_dom"/>
    <property type="match status" value="1"/>
</dbReference>
<dbReference type="AlphaFoldDB" id="A0A926EU68"/>
<keyword evidence="3 6" id="KW-0561">Oxygen transport</keyword>
<dbReference type="GO" id="GO:0005506">
    <property type="term" value="F:iron ion binding"/>
    <property type="evidence" value="ECO:0007669"/>
    <property type="project" value="UniProtKB-UniRule"/>
</dbReference>
<comment type="caution">
    <text evidence="8">The sequence shown here is derived from an EMBL/GenBank/DDBJ whole genome shotgun (WGS) entry which is preliminary data.</text>
</comment>
<accession>A0A926EU68</accession>
<dbReference type="InterPro" id="IPR012312">
    <property type="entry name" value="Hemerythrin-like"/>
</dbReference>
<comment type="subunit">
    <text evidence="6">Monomer.</text>
</comment>
<feature type="binding site" evidence="6">
    <location>
        <position position="82"/>
    </location>
    <ligand>
        <name>Fe cation</name>
        <dbReference type="ChEBI" id="CHEBI:24875"/>
        <label>2</label>
    </ligand>
</feature>
<dbReference type="InterPro" id="IPR023504">
    <property type="entry name" value="Bacteriohemerythrin-like"/>
</dbReference>
<feature type="binding site" evidence="6">
    <location>
        <position position="59"/>
    </location>
    <ligand>
        <name>Fe cation</name>
        <dbReference type="ChEBI" id="CHEBI:24875"/>
        <label>1</label>
    </ligand>
</feature>
<dbReference type="Gene3D" id="1.20.120.50">
    <property type="entry name" value="Hemerythrin-like"/>
    <property type="match status" value="1"/>
</dbReference>
<evidence type="ECO:0000256" key="3">
    <source>
        <dbReference type="ARBA" id="ARBA00022621"/>
    </source>
</evidence>
<dbReference type="CDD" id="cd12107">
    <property type="entry name" value="Hemerythrin"/>
    <property type="match status" value="1"/>
</dbReference>
<feature type="binding site" evidence="6">
    <location>
        <position position="119"/>
    </location>
    <ligand>
        <name>Fe cation</name>
        <dbReference type="ChEBI" id="CHEBI:24875"/>
        <label>2</label>
    </ligand>
</feature>
<evidence type="ECO:0000256" key="5">
    <source>
        <dbReference type="ARBA" id="ARBA00023004"/>
    </source>
</evidence>
<sequence length="143" mass="17430">MIKWSNKYLLGIDIIDEQHKELFCIAGDAYDLLKNEFYIDKYDKVVKLIEELKRYATFHFETEEKYMMEIGYKKLFSHKMVHNDFIKQVNEIDLEKVDENQEEYLASIIQFIVDWIEQHILRMDREYVSNSQFTMHNSQSKEK</sequence>
<dbReference type="InterPro" id="IPR012827">
    <property type="entry name" value="Hemerythrin_metal-bd"/>
</dbReference>
<keyword evidence="2 6" id="KW-0813">Transport</keyword>
<name>A0A926EU68_9FIRM</name>
<feature type="domain" description="Hemerythrin-like" evidence="7">
    <location>
        <begin position="11"/>
        <end position="128"/>
    </location>
</feature>
<dbReference type="EMBL" id="JACRTG010000018">
    <property type="protein sequence ID" value="MBC8588308.1"/>
    <property type="molecule type" value="Genomic_DNA"/>
</dbReference>
<proteinExistence type="inferred from homology"/>
<dbReference type="InterPro" id="IPR050669">
    <property type="entry name" value="Hemerythrin"/>
</dbReference>
<evidence type="ECO:0000313" key="9">
    <source>
        <dbReference type="Proteomes" id="UP000601171"/>
    </source>
</evidence>
<feature type="binding site" evidence="6">
    <location>
        <position position="19"/>
    </location>
    <ligand>
        <name>Fe cation</name>
        <dbReference type="ChEBI" id="CHEBI:24875"/>
        <label>1</label>
    </ligand>
</feature>
<dbReference type="SUPFAM" id="SSF47188">
    <property type="entry name" value="Hemerythrin-like"/>
    <property type="match status" value="1"/>
</dbReference>
<evidence type="ECO:0000259" key="7">
    <source>
        <dbReference type="Pfam" id="PF01814"/>
    </source>
</evidence>
<dbReference type="NCBIfam" id="NF033749">
    <property type="entry name" value="bact_hemeryth"/>
    <property type="match status" value="1"/>
</dbReference>
<evidence type="ECO:0000256" key="2">
    <source>
        <dbReference type="ARBA" id="ARBA00022448"/>
    </source>
</evidence>
<dbReference type="PROSITE" id="PS00550">
    <property type="entry name" value="HEMERYTHRINS"/>
    <property type="match status" value="1"/>
</dbReference>
<dbReference type="InterPro" id="IPR016131">
    <property type="entry name" value="Haemerythrin_Fe_BS"/>
</dbReference>
<comment type="function">
    <text evidence="6">Oxygen-binding protein. May be involved in a storage mechanism or for delivery to oxygen-requiring enzymes. The oxygen-binding site contains two iron atoms.</text>
</comment>
<reference evidence="8" key="1">
    <citation type="submission" date="2020-08" db="EMBL/GenBank/DDBJ databases">
        <title>Genome public.</title>
        <authorList>
            <person name="Liu C."/>
            <person name="Sun Q."/>
        </authorList>
    </citation>
    <scope>NUCLEOTIDE SEQUENCE</scope>
    <source>
        <strain evidence="8">BX21</strain>
    </source>
</reference>
<feature type="binding site" evidence="6">
    <location>
        <position position="63"/>
    </location>
    <ligand>
        <name>Fe cation</name>
        <dbReference type="ChEBI" id="CHEBI:24875"/>
        <label>2</label>
    </ligand>
</feature>
<dbReference type="Pfam" id="PF01814">
    <property type="entry name" value="Hemerythrin"/>
    <property type="match status" value="1"/>
</dbReference>
<keyword evidence="4 6" id="KW-0479">Metal-binding</keyword>
<keyword evidence="5 6" id="KW-0408">Iron</keyword>
<evidence type="ECO:0000256" key="1">
    <source>
        <dbReference type="ARBA" id="ARBA00010587"/>
    </source>
</evidence>
<evidence type="ECO:0000256" key="4">
    <source>
        <dbReference type="ARBA" id="ARBA00022723"/>
    </source>
</evidence>
<feature type="binding site" evidence="6">
    <location>
        <position position="78"/>
    </location>
    <ligand>
        <name>Fe cation</name>
        <dbReference type="ChEBI" id="CHEBI:24875"/>
        <label>2</label>
    </ligand>
</feature>
<dbReference type="PANTHER" id="PTHR37164">
    <property type="entry name" value="BACTERIOHEMERYTHRIN"/>
    <property type="match status" value="1"/>
</dbReference>
<dbReference type="HAMAP" id="MF_00556">
    <property type="entry name" value="Hemerythrin"/>
    <property type="match status" value="1"/>
</dbReference>
<feature type="binding site" evidence="6">
    <location>
        <position position="124"/>
    </location>
    <ligand>
        <name>Fe cation</name>
        <dbReference type="ChEBI" id="CHEBI:24875"/>
        <label>1</label>
    </ligand>
</feature>
<keyword evidence="9" id="KW-1185">Reference proteome</keyword>
<evidence type="ECO:0000313" key="8">
    <source>
        <dbReference type="EMBL" id="MBC8588308.1"/>
    </source>
</evidence>
<protein>
    <recommendedName>
        <fullName evidence="6">Bacteriohemerythrin</fullName>
    </recommendedName>
</protein>
<comment type="similarity">
    <text evidence="1 6">Belongs to the hemerythrin family.</text>
</comment>
<feature type="binding site" evidence="6">
    <location>
        <position position="63"/>
    </location>
    <ligand>
        <name>Fe cation</name>
        <dbReference type="ChEBI" id="CHEBI:24875"/>
        <label>1</label>
    </ligand>
</feature>
<feature type="binding site" evidence="6">
    <location>
        <position position="124"/>
    </location>
    <ligand>
        <name>Fe cation</name>
        <dbReference type="ChEBI" id="CHEBI:24875"/>
        <label>2</label>
    </ligand>
</feature>
<gene>
    <name evidence="8" type="ORF">H8707_08650</name>
</gene>
<dbReference type="Proteomes" id="UP000601171">
    <property type="component" value="Unassembled WGS sequence"/>
</dbReference>
<dbReference type="RefSeq" id="WP_262429757.1">
    <property type="nucleotide sequence ID" value="NZ_JACRTG010000018.1"/>
</dbReference>
<evidence type="ECO:0000256" key="6">
    <source>
        <dbReference type="HAMAP-Rule" id="MF_00556"/>
    </source>
</evidence>
<dbReference type="GO" id="GO:0005344">
    <property type="term" value="F:oxygen carrier activity"/>
    <property type="evidence" value="ECO:0007669"/>
    <property type="project" value="UniProtKB-UniRule"/>
</dbReference>